<keyword evidence="3" id="KW-1185">Reference proteome</keyword>
<evidence type="ECO:0000313" key="2">
    <source>
        <dbReference type="EMBL" id="MBM0274804.1"/>
    </source>
</evidence>
<reference evidence="2 3" key="1">
    <citation type="submission" date="2021-01" db="EMBL/GenBank/DDBJ databases">
        <title>Draft genome sequence of Micromonospora sp. strain STR1s_6.</title>
        <authorList>
            <person name="Karlyshev A."/>
            <person name="Jawad R."/>
        </authorList>
    </citation>
    <scope>NUCLEOTIDE SEQUENCE [LARGE SCALE GENOMIC DNA]</scope>
    <source>
        <strain evidence="2 3">STR1S-6</strain>
    </source>
</reference>
<comment type="caution">
    <text evidence="2">The sequence shown here is derived from an EMBL/GenBank/DDBJ whole genome shotgun (WGS) entry which is preliminary data.</text>
</comment>
<name>A0ABS1YBM0_9ACTN</name>
<sequence>MQRLSLVRLAVAPIMAAALLLAASPAQAAAPDPAPAEPTSTAWTATTSDAAAKAGLALAVDKDTGQWRIQQAAESGMTPNYPVSYCYGNFTNPRMLGSSTLEFGGAQTCDYARDWPHRIVVELQSTCSDIWCVIFQDEGSIDSQWRTARVANAFGGLGCDNSDRRKYRLSTDVYARGIYIGNVLSTTEPILRCSM</sequence>
<evidence type="ECO:0000256" key="1">
    <source>
        <dbReference type="SAM" id="SignalP"/>
    </source>
</evidence>
<evidence type="ECO:0008006" key="4">
    <source>
        <dbReference type="Google" id="ProtNLM"/>
    </source>
</evidence>
<proteinExistence type="predicted"/>
<gene>
    <name evidence="2" type="ORF">JM949_04735</name>
</gene>
<feature type="chain" id="PRO_5045480716" description="Peptidase inhibitor family I36" evidence="1">
    <location>
        <begin position="29"/>
        <end position="195"/>
    </location>
</feature>
<keyword evidence="1" id="KW-0732">Signal</keyword>
<dbReference type="Proteomes" id="UP000622245">
    <property type="component" value="Unassembled WGS sequence"/>
</dbReference>
<dbReference type="EMBL" id="JAEVHL010000012">
    <property type="protein sequence ID" value="MBM0274804.1"/>
    <property type="molecule type" value="Genomic_DNA"/>
</dbReference>
<accession>A0ABS1YBM0</accession>
<feature type="signal peptide" evidence="1">
    <location>
        <begin position="1"/>
        <end position="28"/>
    </location>
</feature>
<evidence type="ECO:0000313" key="3">
    <source>
        <dbReference type="Proteomes" id="UP000622245"/>
    </source>
</evidence>
<dbReference type="RefSeq" id="WP_203147211.1">
    <property type="nucleotide sequence ID" value="NZ_JAEVHL010000012.1"/>
</dbReference>
<protein>
    <recommendedName>
        <fullName evidence="4">Peptidase inhibitor family I36</fullName>
    </recommendedName>
</protein>
<organism evidence="2 3">
    <name type="scientific">Micromonospora tarensis</name>
    <dbReference type="NCBI Taxonomy" id="2806100"/>
    <lineage>
        <taxon>Bacteria</taxon>
        <taxon>Bacillati</taxon>
        <taxon>Actinomycetota</taxon>
        <taxon>Actinomycetes</taxon>
        <taxon>Micromonosporales</taxon>
        <taxon>Micromonosporaceae</taxon>
        <taxon>Micromonospora</taxon>
    </lineage>
</organism>